<dbReference type="AlphaFoldDB" id="A0AAV5IWH3"/>
<protein>
    <submittedName>
        <fullName evidence="1">Uncharacterized protein</fullName>
    </submittedName>
</protein>
<proteinExistence type="predicted"/>
<dbReference type="Proteomes" id="UP001054252">
    <property type="component" value="Unassembled WGS sequence"/>
</dbReference>
<organism evidence="1 2">
    <name type="scientific">Rubroshorea leprosula</name>
    <dbReference type="NCBI Taxonomy" id="152421"/>
    <lineage>
        <taxon>Eukaryota</taxon>
        <taxon>Viridiplantae</taxon>
        <taxon>Streptophyta</taxon>
        <taxon>Embryophyta</taxon>
        <taxon>Tracheophyta</taxon>
        <taxon>Spermatophyta</taxon>
        <taxon>Magnoliopsida</taxon>
        <taxon>eudicotyledons</taxon>
        <taxon>Gunneridae</taxon>
        <taxon>Pentapetalae</taxon>
        <taxon>rosids</taxon>
        <taxon>malvids</taxon>
        <taxon>Malvales</taxon>
        <taxon>Dipterocarpaceae</taxon>
        <taxon>Rubroshorea</taxon>
    </lineage>
</organism>
<comment type="caution">
    <text evidence="1">The sequence shown here is derived from an EMBL/GenBank/DDBJ whole genome shotgun (WGS) entry which is preliminary data.</text>
</comment>
<dbReference type="EMBL" id="BPVZ01000019">
    <property type="protein sequence ID" value="GKV02608.1"/>
    <property type="molecule type" value="Genomic_DNA"/>
</dbReference>
<evidence type="ECO:0000313" key="1">
    <source>
        <dbReference type="EMBL" id="GKV02608.1"/>
    </source>
</evidence>
<evidence type="ECO:0000313" key="2">
    <source>
        <dbReference type="Proteomes" id="UP001054252"/>
    </source>
</evidence>
<accession>A0AAV5IWH3</accession>
<keyword evidence="2" id="KW-1185">Reference proteome</keyword>
<reference evidence="1 2" key="1">
    <citation type="journal article" date="2021" name="Commun. Biol.">
        <title>The genome of Shorea leprosula (Dipterocarpaceae) highlights the ecological relevance of drought in aseasonal tropical rainforests.</title>
        <authorList>
            <person name="Ng K.K.S."/>
            <person name="Kobayashi M.J."/>
            <person name="Fawcett J.A."/>
            <person name="Hatakeyama M."/>
            <person name="Paape T."/>
            <person name="Ng C.H."/>
            <person name="Ang C.C."/>
            <person name="Tnah L.H."/>
            <person name="Lee C.T."/>
            <person name="Nishiyama T."/>
            <person name="Sese J."/>
            <person name="O'Brien M.J."/>
            <person name="Copetti D."/>
            <person name="Mohd Noor M.I."/>
            <person name="Ong R.C."/>
            <person name="Putra M."/>
            <person name="Sireger I.Z."/>
            <person name="Indrioko S."/>
            <person name="Kosugi Y."/>
            <person name="Izuno A."/>
            <person name="Isagi Y."/>
            <person name="Lee S.L."/>
            <person name="Shimizu K.K."/>
        </authorList>
    </citation>
    <scope>NUCLEOTIDE SEQUENCE [LARGE SCALE GENOMIC DNA]</scope>
    <source>
        <strain evidence="1">214</strain>
    </source>
</reference>
<gene>
    <name evidence="1" type="ORF">SLEP1_g15024</name>
</gene>
<name>A0AAV5IWH3_9ROSI</name>
<sequence>MMATPLSPNYPLNCCLLKFNPLSATLVLNLVFQLGGNNEALVRFLIVLSPQHLE</sequence>